<comment type="similarity">
    <text evidence="1">Belongs to the membrane fusion protein (MFP) (TC 8.A.1) family.</text>
</comment>
<dbReference type="RefSeq" id="WP_008172291.1">
    <property type="nucleotide sequence ID" value="NZ_BMYN01000011.1"/>
</dbReference>
<gene>
    <name evidence="3" type="ORF">SAMN05216429_101388</name>
</gene>
<dbReference type="AlphaFoldDB" id="A0A1I3Q2D9"/>
<dbReference type="NCBIfam" id="TIGR01730">
    <property type="entry name" value="RND_mfp"/>
    <property type="match status" value="1"/>
</dbReference>
<evidence type="ECO:0000256" key="1">
    <source>
        <dbReference type="ARBA" id="ARBA00009477"/>
    </source>
</evidence>
<proteinExistence type="inferred from homology"/>
<keyword evidence="4" id="KW-1185">Reference proteome</keyword>
<feature type="signal peptide" evidence="2">
    <location>
        <begin position="1"/>
        <end position="33"/>
    </location>
</feature>
<dbReference type="GeneID" id="31820457"/>
<feature type="chain" id="PRO_5011583838" evidence="2">
    <location>
        <begin position="34"/>
        <end position="384"/>
    </location>
</feature>
<dbReference type="Proteomes" id="UP000199445">
    <property type="component" value="Unassembled WGS sequence"/>
</dbReference>
<evidence type="ECO:0000313" key="3">
    <source>
        <dbReference type="EMBL" id="SFJ27879.1"/>
    </source>
</evidence>
<protein>
    <submittedName>
        <fullName evidence="3">RND family efflux transporter, MFP subunit</fullName>
    </submittedName>
</protein>
<organism evidence="3 4">
    <name type="scientific">Marinobacter persicus</name>
    <dbReference type="NCBI Taxonomy" id="930118"/>
    <lineage>
        <taxon>Bacteria</taxon>
        <taxon>Pseudomonadati</taxon>
        <taxon>Pseudomonadota</taxon>
        <taxon>Gammaproteobacteria</taxon>
        <taxon>Pseudomonadales</taxon>
        <taxon>Marinobacteraceae</taxon>
        <taxon>Marinobacter</taxon>
    </lineage>
</organism>
<sequence length="384" mass="41794">MKFKMVSTAMPLRGLQALAMLSSLLVMGCSAEAPPLTQQTVYPVKLMTLEQAQSGTLNQYPGRVSASDHSELSFRVGGELTELAVKAGDTVEKGEVVARLDDRDARTRLENARSNFNLAQATFERMRISLERQAISQARFDEAEAEYLSARAQLASAEDQLSYTVLKAPFDGVISRVPVDVFQVVSAQQAIAELQRPGSIDVSFQMPEQQVRRLQPQRSRNVRANGNTIAWVQFPELPDKRYAASYKEHDSNASQGSLSYEVTVTLPEPEDITVLSGMSATVLLDYGTLAGESAPSWLIPTAALVTPDAEPGTSVVWRYVAAADGENGDNTGSVEPVDVEPGKKMNDGVLVRGELSPGDRIVVAGAHRMNRDRSVRPWEKEGGL</sequence>
<dbReference type="PROSITE" id="PS51257">
    <property type="entry name" value="PROKAR_LIPOPROTEIN"/>
    <property type="match status" value="1"/>
</dbReference>
<evidence type="ECO:0000313" key="4">
    <source>
        <dbReference type="Proteomes" id="UP000199445"/>
    </source>
</evidence>
<evidence type="ECO:0000256" key="2">
    <source>
        <dbReference type="SAM" id="SignalP"/>
    </source>
</evidence>
<reference evidence="3 4" key="1">
    <citation type="submission" date="2016-10" db="EMBL/GenBank/DDBJ databases">
        <authorList>
            <person name="de Groot N.N."/>
        </authorList>
    </citation>
    <scope>NUCLEOTIDE SEQUENCE [LARGE SCALE GENOMIC DNA]</scope>
    <source>
        <strain evidence="3 4">IBRC-M 10445</strain>
    </source>
</reference>
<name>A0A1I3Q2D9_9GAMM</name>
<dbReference type="InterPro" id="IPR006143">
    <property type="entry name" value="RND_pump_MFP"/>
</dbReference>
<dbReference type="EMBL" id="FOSC01000001">
    <property type="protein sequence ID" value="SFJ27879.1"/>
    <property type="molecule type" value="Genomic_DNA"/>
</dbReference>
<dbReference type="Gene3D" id="2.40.30.170">
    <property type="match status" value="1"/>
</dbReference>
<accession>A0A1I3Q2D9</accession>
<dbReference type="Gene3D" id="1.10.287.470">
    <property type="entry name" value="Helix hairpin bin"/>
    <property type="match status" value="1"/>
</dbReference>
<dbReference type="GO" id="GO:0015562">
    <property type="term" value="F:efflux transmembrane transporter activity"/>
    <property type="evidence" value="ECO:0007669"/>
    <property type="project" value="TreeGrafter"/>
</dbReference>
<dbReference type="OrthoDB" id="2110899at2"/>
<keyword evidence="2" id="KW-0732">Signal</keyword>
<dbReference type="GO" id="GO:1990281">
    <property type="term" value="C:efflux pump complex"/>
    <property type="evidence" value="ECO:0007669"/>
    <property type="project" value="TreeGrafter"/>
</dbReference>
<dbReference type="Gene3D" id="2.40.420.20">
    <property type="match status" value="1"/>
</dbReference>
<dbReference type="PANTHER" id="PTHR30469">
    <property type="entry name" value="MULTIDRUG RESISTANCE PROTEIN MDTA"/>
    <property type="match status" value="1"/>
</dbReference>
<dbReference type="PANTHER" id="PTHR30469:SF20">
    <property type="entry name" value="EFFLUX RND TRANSPORTER PERIPLASMIC ADAPTOR SUBUNIT"/>
    <property type="match status" value="1"/>
</dbReference>
<dbReference type="SUPFAM" id="SSF111369">
    <property type="entry name" value="HlyD-like secretion proteins"/>
    <property type="match status" value="1"/>
</dbReference>
<dbReference type="Gene3D" id="2.40.50.100">
    <property type="match status" value="1"/>
</dbReference>